<accession>A0A5B9QBV8</accession>
<dbReference type="Proteomes" id="UP000323917">
    <property type="component" value="Chromosome"/>
</dbReference>
<organism evidence="1 2">
    <name type="scientific">Bythopirellula goksoeyrii</name>
    <dbReference type="NCBI Taxonomy" id="1400387"/>
    <lineage>
        <taxon>Bacteria</taxon>
        <taxon>Pseudomonadati</taxon>
        <taxon>Planctomycetota</taxon>
        <taxon>Planctomycetia</taxon>
        <taxon>Pirellulales</taxon>
        <taxon>Lacipirellulaceae</taxon>
        <taxon>Bythopirellula</taxon>
    </lineage>
</organism>
<dbReference type="EMBL" id="CP042913">
    <property type="protein sequence ID" value="QEG35269.1"/>
    <property type="molecule type" value="Genomic_DNA"/>
</dbReference>
<reference evidence="1 2" key="1">
    <citation type="submission" date="2019-08" db="EMBL/GenBank/DDBJ databases">
        <title>Deep-cultivation of Planctomycetes and their phenomic and genomic characterization uncovers novel biology.</title>
        <authorList>
            <person name="Wiegand S."/>
            <person name="Jogler M."/>
            <person name="Boedeker C."/>
            <person name="Pinto D."/>
            <person name="Vollmers J."/>
            <person name="Rivas-Marin E."/>
            <person name="Kohn T."/>
            <person name="Peeters S.H."/>
            <person name="Heuer A."/>
            <person name="Rast P."/>
            <person name="Oberbeckmann S."/>
            <person name="Bunk B."/>
            <person name="Jeske O."/>
            <person name="Meyerdierks A."/>
            <person name="Storesund J.E."/>
            <person name="Kallscheuer N."/>
            <person name="Luecker S."/>
            <person name="Lage O.M."/>
            <person name="Pohl T."/>
            <person name="Merkel B.J."/>
            <person name="Hornburger P."/>
            <person name="Mueller R.-W."/>
            <person name="Bruemmer F."/>
            <person name="Labrenz M."/>
            <person name="Spormann A.M."/>
            <person name="Op den Camp H."/>
            <person name="Overmann J."/>
            <person name="Amann R."/>
            <person name="Jetten M.S.M."/>
            <person name="Mascher T."/>
            <person name="Medema M.H."/>
            <person name="Devos D.P."/>
            <person name="Kaster A.-K."/>
            <person name="Ovreas L."/>
            <person name="Rohde M."/>
            <person name="Galperin M.Y."/>
            <person name="Jogler C."/>
        </authorList>
    </citation>
    <scope>NUCLEOTIDE SEQUENCE [LARGE SCALE GENOMIC DNA]</scope>
    <source>
        <strain evidence="1 2">Pr1d</strain>
    </source>
</reference>
<name>A0A5B9QBV8_9BACT</name>
<evidence type="ECO:0000313" key="1">
    <source>
        <dbReference type="EMBL" id="QEG35269.1"/>
    </source>
</evidence>
<keyword evidence="2" id="KW-1185">Reference proteome</keyword>
<evidence type="ECO:0000313" key="2">
    <source>
        <dbReference type="Proteomes" id="UP000323917"/>
    </source>
</evidence>
<protein>
    <submittedName>
        <fullName evidence="1">Uncharacterized protein</fullName>
    </submittedName>
</protein>
<sequence>MADKSQYFEGVIHADAVYTLEEVKKRMRLGAAALRTARRHGLKVHRVGSRNYIIGKEFIDYISQTEIVS</sequence>
<gene>
    <name evidence="1" type="ORF">Pr1d_25640</name>
</gene>
<dbReference type="AlphaFoldDB" id="A0A5B9QBV8"/>
<proteinExistence type="predicted"/>
<dbReference type="KEGG" id="bgok:Pr1d_25640"/>
<dbReference type="RefSeq" id="WP_148073802.1">
    <property type="nucleotide sequence ID" value="NZ_CP042913.1"/>
</dbReference>